<organism evidence="1 2">
    <name type="scientific">Enterococcus casseliflavus</name>
    <name type="common">Enterococcus flavescens</name>
    <dbReference type="NCBI Taxonomy" id="37734"/>
    <lineage>
        <taxon>Bacteria</taxon>
        <taxon>Bacillati</taxon>
        <taxon>Bacillota</taxon>
        <taxon>Bacilli</taxon>
        <taxon>Lactobacillales</taxon>
        <taxon>Enterococcaceae</taxon>
        <taxon>Enterococcus</taxon>
    </lineage>
</organism>
<sequence length="264" mass="31854">MFNHDTISLYKEISEEVFLARLNHEKSMDTHNITIKVLYYDLIEKVDTIIFLYESQKTSNIGMIFRSFLELSMYLKYILENDKKVEVRGRACFYWQRYNSVRIFNDTLRQFSEKDQSRFKSDLDKRIRDIEHEHYNDRETYESYIESQINSCYENTREISKRKYWFNEDGKTNTIRSLFKYLGTIEDYDSYYSKYSSSSHGLSIISNLSTSTYEVGIYEFDDKGLILPKMESYLKSITMKVLNHFGITNEEFNRTMLYIRNEEH</sequence>
<evidence type="ECO:0000313" key="2">
    <source>
        <dbReference type="Proteomes" id="UP001253851"/>
    </source>
</evidence>
<proteinExistence type="predicted"/>
<dbReference type="EMBL" id="JARQDZ010000012">
    <property type="protein sequence ID" value="MDT2984067.1"/>
    <property type="molecule type" value="Genomic_DNA"/>
</dbReference>
<dbReference type="InterPro" id="IPR043733">
    <property type="entry name" value="DUF5677"/>
</dbReference>
<gene>
    <name evidence="1" type="ORF">P7I34_15450</name>
</gene>
<evidence type="ECO:0000313" key="1">
    <source>
        <dbReference type="EMBL" id="MDT2984067.1"/>
    </source>
</evidence>
<accession>A0ABD5FQH5</accession>
<dbReference type="Pfam" id="PF18928">
    <property type="entry name" value="DUF5677"/>
    <property type="match status" value="1"/>
</dbReference>
<dbReference type="RefSeq" id="WP_311957773.1">
    <property type="nucleotide sequence ID" value="NZ_JARQDZ010000012.1"/>
</dbReference>
<comment type="caution">
    <text evidence="1">The sequence shown here is derived from an EMBL/GenBank/DDBJ whole genome shotgun (WGS) entry which is preliminary data.</text>
</comment>
<dbReference type="AlphaFoldDB" id="A0ABD5FQH5"/>
<reference evidence="1 2" key="1">
    <citation type="submission" date="2023-03" db="EMBL/GenBank/DDBJ databases">
        <authorList>
            <person name="Shen W."/>
            <person name="Cai J."/>
        </authorList>
    </citation>
    <scope>NUCLEOTIDE SEQUENCE [LARGE SCALE GENOMIC DNA]</scope>
    <source>
        <strain evidence="1 2">B516</strain>
    </source>
</reference>
<dbReference type="Proteomes" id="UP001253851">
    <property type="component" value="Unassembled WGS sequence"/>
</dbReference>
<name>A0ABD5FQH5_ENTCA</name>
<protein>
    <submittedName>
        <fullName evidence="1">DUF5677 domain-containing protein</fullName>
    </submittedName>
</protein>